<protein>
    <recommendedName>
        <fullName evidence="4">K Homology domain-containing protein</fullName>
    </recommendedName>
</protein>
<feature type="compositionally biased region" description="Basic and acidic residues" evidence="3">
    <location>
        <begin position="437"/>
        <end position="467"/>
    </location>
</feature>
<evidence type="ECO:0000313" key="6">
    <source>
        <dbReference type="Proteomes" id="UP000835052"/>
    </source>
</evidence>
<dbReference type="InterPro" id="IPR004087">
    <property type="entry name" value="KH_dom"/>
</dbReference>
<reference evidence="5" key="1">
    <citation type="submission" date="2020-10" db="EMBL/GenBank/DDBJ databases">
        <authorList>
            <person name="Kikuchi T."/>
        </authorList>
    </citation>
    <scope>NUCLEOTIDE SEQUENCE</scope>
    <source>
        <strain evidence="5">NKZ352</strain>
    </source>
</reference>
<dbReference type="Gene3D" id="3.30.1370.10">
    <property type="entry name" value="K Homology domain, type 1"/>
    <property type="match status" value="2"/>
</dbReference>
<feature type="region of interest" description="Disordered" evidence="3">
    <location>
        <begin position="577"/>
        <end position="597"/>
    </location>
</feature>
<dbReference type="AlphaFoldDB" id="A0A8S1GT32"/>
<evidence type="ECO:0000256" key="2">
    <source>
        <dbReference type="PROSITE-ProRule" id="PRU00117"/>
    </source>
</evidence>
<feature type="compositionally biased region" description="Low complexity" evidence="3">
    <location>
        <begin position="136"/>
        <end position="151"/>
    </location>
</feature>
<dbReference type="EMBL" id="CAJGYM010000003">
    <property type="protein sequence ID" value="CAD6185958.1"/>
    <property type="molecule type" value="Genomic_DNA"/>
</dbReference>
<feature type="compositionally biased region" description="Polar residues" evidence="3">
    <location>
        <begin position="76"/>
        <end position="87"/>
    </location>
</feature>
<feature type="region of interest" description="Disordered" evidence="3">
    <location>
        <begin position="432"/>
        <end position="503"/>
    </location>
</feature>
<feature type="region of interest" description="Disordered" evidence="3">
    <location>
        <begin position="23"/>
        <end position="168"/>
    </location>
</feature>
<dbReference type="GO" id="GO:0003723">
    <property type="term" value="F:RNA binding"/>
    <property type="evidence" value="ECO:0007669"/>
    <property type="project" value="UniProtKB-UniRule"/>
</dbReference>
<comment type="caution">
    <text evidence="5">The sequence shown here is derived from an EMBL/GenBank/DDBJ whole genome shotgun (WGS) entry which is preliminary data.</text>
</comment>
<keyword evidence="1" id="KW-0677">Repeat</keyword>
<feature type="compositionally biased region" description="Low complexity" evidence="3">
    <location>
        <begin position="93"/>
        <end position="120"/>
    </location>
</feature>
<feature type="domain" description="K Homology" evidence="4">
    <location>
        <begin position="176"/>
        <end position="251"/>
    </location>
</feature>
<dbReference type="CDD" id="cd22403">
    <property type="entry name" value="KH-I_IGF2BP_rpt4"/>
    <property type="match status" value="1"/>
</dbReference>
<feature type="compositionally biased region" description="Polar residues" evidence="3">
    <location>
        <begin position="23"/>
        <end position="68"/>
    </location>
</feature>
<feature type="domain" description="K Homology" evidence="4">
    <location>
        <begin position="399"/>
        <end position="526"/>
    </location>
</feature>
<evidence type="ECO:0000256" key="1">
    <source>
        <dbReference type="ARBA" id="ARBA00022737"/>
    </source>
</evidence>
<feature type="domain" description="K Homology" evidence="4">
    <location>
        <begin position="263"/>
        <end position="351"/>
    </location>
</feature>
<evidence type="ECO:0000256" key="3">
    <source>
        <dbReference type="SAM" id="MobiDB-lite"/>
    </source>
</evidence>
<organism evidence="5 6">
    <name type="scientific">Caenorhabditis auriculariae</name>
    <dbReference type="NCBI Taxonomy" id="2777116"/>
    <lineage>
        <taxon>Eukaryota</taxon>
        <taxon>Metazoa</taxon>
        <taxon>Ecdysozoa</taxon>
        <taxon>Nematoda</taxon>
        <taxon>Chromadorea</taxon>
        <taxon>Rhabditida</taxon>
        <taxon>Rhabditina</taxon>
        <taxon>Rhabditomorpha</taxon>
        <taxon>Rhabditoidea</taxon>
        <taxon>Rhabditidae</taxon>
        <taxon>Peloderinae</taxon>
        <taxon>Caenorhabditis</taxon>
    </lineage>
</organism>
<dbReference type="SUPFAM" id="SSF54791">
    <property type="entry name" value="Eukaryotic type KH-domain (KH-domain type I)"/>
    <property type="match status" value="4"/>
</dbReference>
<dbReference type="Gene3D" id="3.30.310.210">
    <property type="match status" value="2"/>
</dbReference>
<dbReference type="PROSITE" id="PS50084">
    <property type="entry name" value="KH_TYPE_1"/>
    <property type="match status" value="4"/>
</dbReference>
<feature type="compositionally biased region" description="Basic residues" evidence="3">
    <location>
        <begin position="121"/>
        <end position="130"/>
    </location>
</feature>
<feature type="region of interest" description="Disordered" evidence="3">
    <location>
        <begin position="624"/>
        <end position="647"/>
    </location>
</feature>
<dbReference type="SMART" id="SM00322">
    <property type="entry name" value="KH"/>
    <property type="match status" value="4"/>
</dbReference>
<dbReference type="InterPro" id="IPR004088">
    <property type="entry name" value="KH_dom_type_1"/>
</dbReference>
<dbReference type="Proteomes" id="UP000835052">
    <property type="component" value="Unassembled WGS sequence"/>
</dbReference>
<proteinExistence type="predicted"/>
<evidence type="ECO:0000259" key="4">
    <source>
        <dbReference type="SMART" id="SM00322"/>
    </source>
</evidence>
<keyword evidence="6" id="KW-1185">Reference proteome</keyword>
<sequence length="647" mass="71556">MDYYQPTRTHAAAAASAAQNHQQYVQYSSQGPQSGSNSHMYYQQPTLPTQSQQNHYSHFTIQPASANSPLDHGAQHQHNTSSHQYHSATGHGHQQAQQHAAAQAQAQAQQHQAQQHQAQAQHHHQAHQQHHPNTTLQSLQHLQQQQQQQHAHQSRRPTTTGVVPRSVENVVAPPTQDLPLRIVIDSRYVGAIIGSGGANIREITKESRARVVVDVQRTMKDAHGNTEKIISIIGSLECCSKACVKIMEVVHRELGKDENKLNNEVELKIRAHNQLVGRLIGKQGATIKKIMNETSTNISVSNEQNNRSAEFPPFGAPYGDVFLQLERTITIKGASIENVSSAEQKVSAKLRQSYELDLQNRISLQGIQGNPMMPGIMGPVADPYALLHNQPRMPSMSQQIKTTRMWVPNNMVGAIIGSKGANIRNIMRNSGANIRIDGGDKKKEDAKKPGEESQNSDSKDEHHHLLDDSTAGDSSTFSAEKSSDEEKGQPGSPGGIEKKEDDRLITITGSDIQQYRAQFWIFTRVAEQDQKGIEEIKLRTEVTVPSRVVGRIIGKGGQNVRELQRITGASVNVKIPDEDRNAGASADHSAREDEENTTVRIVGTVQASQNVQMRLGQLINEFQRANIHDGRKRHEGRKNSPPSNHSD</sequence>
<name>A0A8S1GT32_9PELO</name>
<dbReference type="Pfam" id="PF00013">
    <property type="entry name" value="KH_1"/>
    <property type="match status" value="4"/>
</dbReference>
<feature type="compositionally biased region" description="Polar residues" evidence="3">
    <location>
        <begin position="471"/>
        <end position="480"/>
    </location>
</feature>
<dbReference type="InterPro" id="IPR036612">
    <property type="entry name" value="KH_dom_type_1_sf"/>
</dbReference>
<gene>
    <name evidence="5" type="ORF">CAUJ_LOCUS1877</name>
</gene>
<dbReference type="OrthoDB" id="752362at2759"/>
<feature type="domain" description="K Homology" evidence="4">
    <location>
        <begin position="536"/>
        <end position="620"/>
    </location>
</feature>
<accession>A0A8S1GT32</accession>
<keyword evidence="2" id="KW-0694">RNA-binding</keyword>
<dbReference type="PANTHER" id="PTHR10288">
    <property type="entry name" value="KH DOMAIN CONTAINING RNA BINDING PROTEIN"/>
    <property type="match status" value="1"/>
</dbReference>
<evidence type="ECO:0000313" key="5">
    <source>
        <dbReference type="EMBL" id="CAD6185958.1"/>
    </source>
</evidence>